<feature type="chain" id="PRO_5007703978" evidence="6">
    <location>
        <begin position="17"/>
        <end position="224"/>
    </location>
</feature>
<feature type="binding site" evidence="5">
    <location>
        <position position="83"/>
    </location>
    <ligand>
        <name>chlorophyll a</name>
        <dbReference type="ChEBI" id="CHEBI:58416"/>
        <label>1</label>
    </ligand>
</feature>
<protein>
    <submittedName>
        <fullName evidence="7">Light-harvesting complex protein Lhcc2</fullName>
    </submittedName>
    <submittedName>
        <fullName evidence="8">Light-harvesting complex protein Lhcc3</fullName>
    </submittedName>
</protein>
<feature type="binding site" evidence="5">
    <location>
        <position position="178"/>
    </location>
    <ligand>
        <name>chlorophyll a</name>
        <dbReference type="ChEBI" id="CHEBI:58416"/>
        <label>1</label>
    </ligand>
</feature>
<evidence type="ECO:0000256" key="2">
    <source>
        <dbReference type="ARBA" id="ARBA00022528"/>
    </source>
</evidence>
<feature type="binding site" evidence="5">
    <location>
        <position position="175"/>
    </location>
    <ligand>
        <name>chlorophyll a</name>
        <dbReference type="ChEBI" id="CHEBI:58416"/>
        <label>1</label>
    </ligand>
</feature>
<feature type="signal peptide" evidence="6">
    <location>
        <begin position="1"/>
        <end position="16"/>
    </location>
</feature>
<sequence>MFRLALVSALVGAASAFAPTALPTGLARRTAATASQVTMQSRFSYGGGTEWDQNGADWAINGGLFGAVGDIVWAREAEVKHGRICMLAATGSLVQDLYTFPFMSKWYKGEKMWGLHEAAIKSGAMWQVLFFVGLLEIPFMLKLANGSVDGTGDLGFDPLGLKNDPETFARRQVTEIKNGRLAMIAIGGMTHHYFLTGKGPIEFITQIPNFKSCAAAAVETGLCK</sequence>
<organism evidence="7">
    <name type="scientific">Rhodomonas sp. (strain CS 24)</name>
    <name type="common">Chroomonas sp. (strain CS24)</name>
    <dbReference type="NCBI Taxonomy" id="79257"/>
    <lineage>
        <taxon>Eukaryota</taxon>
        <taxon>Cryptophyceae</taxon>
        <taxon>Pyrenomonadales</taxon>
        <taxon>Pyrenomonadaceae</taxon>
        <taxon>Rhodomonas</taxon>
    </lineage>
</organism>
<dbReference type="InterPro" id="IPR022796">
    <property type="entry name" value="Chloroa_b-bind"/>
</dbReference>
<keyword evidence="6" id="KW-0732">Signal</keyword>
<dbReference type="GO" id="GO:0016020">
    <property type="term" value="C:membrane"/>
    <property type="evidence" value="ECO:0007669"/>
    <property type="project" value="InterPro"/>
</dbReference>
<feature type="binding site" evidence="5">
    <location>
        <position position="81"/>
    </location>
    <ligand>
        <name>chlorophyll a</name>
        <dbReference type="ChEBI" id="CHEBI:58416"/>
        <label>1</label>
    </ligand>
</feature>
<dbReference type="PANTHER" id="PTHR21649">
    <property type="entry name" value="CHLOROPHYLL A/B BINDING PROTEIN"/>
    <property type="match status" value="1"/>
</dbReference>
<proteinExistence type="predicted"/>
<dbReference type="AlphaFoldDB" id="Q53IY4"/>
<keyword evidence="5" id="KW-0148">Chlorophyll</keyword>
<name>Q53IY4_RHDS2</name>
<gene>
    <name evidence="7" type="primary">lhcc2</name>
    <name evidence="8" type="synonym">lhcc3</name>
</gene>
<evidence type="ECO:0000313" key="8">
    <source>
        <dbReference type="EMBL" id="CAI91153.1"/>
    </source>
</evidence>
<evidence type="ECO:0000256" key="5">
    <source>
        <dbReference type="PIRSR" id="PIRSR601344-1"/>
    </source>
</evidence>
<evidence type="ECO:0000313" key="7">
    <source>
        <dbReference type="EMBL" id="CAI91152.1"/>
    </source>
</evidence>
<dbReference type="GO" id="GO:0009507">
    <property type="term" value="C:chloroplast"/>
    <property type="evidence" value="ECO:0007669"/>
    <property type="project" value="UniProtKB-SubCell"/>
</dbReference>
<accession>Q53IY4</accession>
<evidence type="ECO:0000256" key="3">
    <source>
        <dbReference type="ARBA" id="ARBA00022531"/>
    </source>
</evidence>
<dbReference type="Gene3D" id="1.10.3460.10">
    <property type="entry name" value="Chlorophyll a/b binding protein domain"/>
    <property type="match status" value="1"/>
</dbReference>
<dbReference type="GO" id="GO:0009765">
    <property type="term" value="P:photosynthesis, light harvesting"/>
    <property type="evidence" value="ECO:0007669"/>
    <property type="project" value="InterPro"/>
</dbReference>
<evidence type="ECO:0000256" key="6">
    <source>
        <dbReference type="SAM" id="SignalP"/>
    </source>
</evidence>
<dbReference type="GO" id="GO:0016168">
    <property type="term" value="F:chlorophyll binding"/>
    <property type="evidence" value="ECO:0007669"/>
    <property type="project" value="UniProtKB-KW"/>
</dbReference>
<keyword evidence="5" id="KW-0157">Chromophore</keyword>
<comment type="subcellular location">
    <subcellularLocation>
        <location evidence="1">Plastid</location>
        <location evidence="1">Chloroplast</location>
    </subcellularLocation>
</comment>
<dbReference type="InterPro" id="IPR001344">
    <property type="entry name" value="Chloro_AB-bd_pln"/>
</dbReference>
<dbReference type="EMBL" id="AJ308530">
    <property type="protein sequence ID" value="CAI91153.1"/>
    <property type="molecule type" value="Genomic_DNA"/>
</dbReference>
<evidence type="ECO:0000256" key="4">
    <source>
        <dbReference type="ARBA" id="ARBA00022640"/>
    </source>
</evidence>
<dbReference type="Pfam" id="PF00504">
    <property type="entry name" value="Chloroa_b-bind"/>
    <property type="match status" value="1"/>
</dbReference>
<dbReference type="SUPFAM" id="SSF103511">
    <property type="entry name" value="Chlorophyll a-b binding protein"/>
    <property type="match status" value="1"/>
</dbReference>
<feature type="binding site" evidence="5">
    <location>
        <position position="78"/>
    </location>
    <ligand>
        <name>chlorophyll a</name>
        <dbReference type="ChEBI" id="CHEBI:58416"/>
        <label>1</label>
    </ligand>
</feature>
<feature type="binding site" evidence="5">
    <location>
        <position position="180"/>
    </location>
    <ligand>
        <name>chlorophyll a</name>
        <dbReference type="ChEBI" id="CHEBI:58416"/>
        <label>1</label>
    </ligand>
</feature>
<evidence type="ECO:0000256" key="1">
    <source>
        <dbReference type="ARBA" id="ARBA00004229"/>
    </source>
</evidence>
<reference evidence="7" key="1">
    <citation type="journal article" date="2006" name="Gene">
        <title>Distinctive organization of genes for light-harvesting proteins in the cryptophyte alga Rhodomonas.</title>
        <authorList>
            <person name="Broughton M.J."/>
            <person name="Howe C.J."/>
            <person name="Hiller R.G."/>
        </authorList>
    </citation>
    <scope>NUCLEOTIDE SEQUENCE</scope>
</reference>
<keyword evidence="3" id="KW-0602">Photosynthesis</keyword>
<keyword evidence="2" id="KW-0150">Chloroplast</keyword>
<keyword evidence="4" id="KW-0934">Plastid</keyword>
<dbReference type="EMBL" id="AJ308530">
    <property type="protein sequence ID" value="CAI91152.1"/>
    <property type="molecule type" value="Genomic_DNA"/>
</dbReference>